<keyword evidence="1" id="KW-1133">Transmembrane helix</keyword>
<reference evidence="2 3" key="1">
    <citation type="journal article" date="2018" name="J. Microbiol.">
        <title>Bacillus spongiae sp. nov., isolated from sponge of Jeju Island.</title>
        <authorList>
            <person name="Lee G.E."/>
            <person name="Im W.T."/>
            <person name="Park J.S."/>
        </authorList>
    </citation>
    <scope>NUCLEOTIDE SEQUENCE [LARGE SCALE GENOMIC DNA]</scope>
    <source>
        <strain evidence="2 3">135PIL107-10</strain>
    </source>
</reference>
<name>A0ABU8HKU0_9BACI</name>
<dbReference type="Proteomes" id="UP001312865">
    <property type="component" value="Unassembled WGS sequence"/>
</dbReference>
<proteinExistence type="predicted"/>
<sequence length="96" mass="10968">MNVAFLIIIVLTLSISSFSSMYLFNDNANKWRIMLASLTINKSIIIPSSVYLYSTDVQMFHKSTSLSLGIFGLIIFIPIISLFNYYTIGMLKEMKR</sequence>
<evidence type="ECO:0000256" key="1">
    <source>
        <dbReference type="SAM" id="Phobius"/>
    </source>
</evidence>
<evidence type="ECO:0000313" key="3">
    <source>
        <dbReference type="Proteomes" id="UP001312865"/>
    </source>
</evidence>
<protein>
    <submittedName>
        <fullName evidence="2">Uncharacterized protein</fullName>
    </submittedName>
</protein>
<dbReference type="EMBL" id="JBBAXC010000036">
    <property type="protein sequence ID" value="MEI5909689.1"/>
    <property type="molecule type" value="Genomic_DNA"/>
</dbReference>
<keyword evidence="3" id="KW-1185">Reference proteome</keyword>
<evidence type="ECO:0000313" key="2">
    <source>
        <dbReference type="EMBL" id="MEI5909689.1"/>
    </source>
</evidence>
<feature type="transmembrane region" description="Helical" evidence="1">
    <location>
        <begin position="6"/>
        <end position="24"/>
    </location>
</feature>
<keyword evidence="1" id="KW-0812">Transmembrane</keyword>
<organism evidence="2 3">
    <name type="scientific">Bacillus spongiae</name>
    <dbReference type="NCBI Taxonomy" id="2683610"/>
    <lineage>
        <taxon>Bacteria</taxon>
        <taxon>Bacillati</taxon>
        <taxon>Bacillota</taxon>
        <taxon>Bacilli</taxon>
        <taxon>Bacillales</taxon>
        <taxon>Bacillaceae</taxon>
        <taxon>Bacillus</taxon>
    </lineage>
</organism>
<accession>A0ABU8HKU0</accession>
<gene>
    <name evidence="2" type="ORF">WAK64_22105</name>
</gene>
<feature type="transmembrane region" description="Helical" evidence="1">
    <location>
        <begin position="31"/>
        <end position="54"/>
    </location>
</feature>
<comment type="caution">
    <text evidence="2">The sequence shown here is derived from an EMBL/GenBank/DDBJ whole genome shotgun (WGS) entry which is preliminary data.</text>
</comment>
<dbReference type="RefSeq" id="WP_336589133.1">
    <property type="nucleotide sequence ID" value="NZ_JBBAXC010000036.1"/>
</dbReference>
<feature type="transmembrane region" description="Helical" evidence="1">
    <location>
        <begin position="66"/>
        <end position="86"/>
    </location>
</feature>
<keyword evidence="1" id="KW-0472">Membrane</keyword>